<evidence type="ECO:0000313" key="1">
    <source>
        <dbReference type="EMBL" id="EJX10665.1"/>
    </source>
</evidence>
<dbReference type="AlphaFoldDB" id="J9H8E0"/>
<protein>
    <submittedName>
        <fullName evidence="1">Uncharacterized protein</fullName>
    </submittedName>
</protein>
<gene>
    <name evidence="1" type="ORF">EVA_00721</name>
</gene>
<proteinExistence type="predicted"/>
<feature type="non-terminal residue" evidence="1">
    <location>
        <position position="25"/>
    </location>
</feature>
<organism evidence="1">
    <name type="scientific">gut metagenome</name>
    <dbReference type="NCBI Taxonomy" id="749906"/>
    <lineage>
        <taxon>unclassified sequences</taxon>
        <taxon>metagenomes</taxon>
        <taxon>organismal metagenomes</taxon>
    </lineage>
</organism>
<name>J9H8E0_9ZZZZ</name>
<sequence length="25" mass="2879">MDRAVHQGTNEFILIGQEPWKQLPA</sequence>
<accession>J9H8E0</accession>
<reference evidence="1" key="1">
    <citation type="journal article" date="2012" name="PLoS ONE">
        <title>Gene sets for utilization of primary and secondary nutrition supplies in the distal gut of endangered iberian lynx.</title>
        <authorList>
            <person name="Alcaide M."/>
            <person name="Messina E."/>
            <person name="Richter M."/>
            <person name="Bargiela R."/>
            <person name="Peplies J."/>
            <person name="Huws S.A."/>
            <person name="Newbold C.J."/>
            <person name="Golyshin P.N."/>
            <person name="Simon M.A."/>
            <person name="Lopez G."/>
            <person name="Yakimov M.M."/>
            <person name="Ferrer M."/>
        </authorList>
    </citation>
    <scope>NUCLEOTIDE SEQUENCE</scope>
</reference>
<dbReference type="EMBL" id="AMCI01000134">
    <property type="protein sequence ID" value="EJX10665.1"/>
    <property type="molecule type" value="Genomic_DNA"/>
</dbReference>
<comment type="caution">
    <text evidence="1">The sequence shown here is derived from an EMBL/GenBank/DDBJ whole genome shotgun (WGS) entry which is preliminary data.</text>
</comment>